<comment type="caution">
    <text evidence="2">The sequence shown here is derived from an EMBL/GenBank/DDBJ whole genome shotgun (WGS) entry which is preliminary data.</text>
</comment>
<feature type="domain" description="Transposase Tc1-like" evidence="1">
    <location>
        <begin position="256"/>
        <end position="311"/>
    </location>
</feature>
<proteinExistence type="predicted"/>
<evidence type="ECO:0000313" key="2">
    <source>
        <dbReference type="EMBL" id="KAJ8873874.1"/>
    </source>
</evidence>
<dbReference type="Proteomes" id="UP001159363">
    <property type="component" value="Chromosome 9"/>
</dbReference>
<name>A0ABQ9GPC3_9NEOP</name>
<accession>A0ABQ9GPC3</accession>
<protein>
    <recommendedName>
        <fullName evidence="1">Transposase Tc1-like domain-containing protein</fullName>
    </recommendedName>
</protein>
<dbReference type="EMBL" id="JARBHB010000010">
    <property type="protein sequence ID" value="KAJ8873874.1"/>
    <property type="molecule type" value="Genomic_DNA"/>
</dbReference>
<reference evidence="2 3" key="1">
    <citation type="submission" date="2023-02" db="EMBL/GenBank/DDBJ databases">
        <title>LHISI_Scaffold_Assembly.</title>
        <authorList>
            <person name="Stuart O.P."/>
            <person name="Cleave R."/>
            <person name="Magrath M.J.L."/>
            <person name="Mikheyev A.S."/>
        </authorList>
    </citation>
    <scope>NUCLEOTIDE SEQUENCE [LARGE SCALE GENOMIC DNA]</scope>
    <source>
        <strain evidence="2">Daus_M_001</strain>
        <tissue evidence="2">Leg muscle</tissue>
    </source>
</reference>
<organism evidence="2 3">
    <name type="scientific">Dryococelus australis</name>
    <dbReference type="NCBI Taxonomy" id="614101"/>
    <lineage>
        <taxon>Eukaryota</taxon>
        <taxon>Metazoa</taxon>
        <taxon>Ecdysozoa</taxon>
        <taxon>Arthropoda</taxon>
        <taxon>Hexapoda</taxon>
        <taxon>Insecta</taxon>
        <taxon>Pterygota</taxon>
        <taxon>Neoptera</taxon>
        <taxon>Polyneoptera</taxon>
        <taxon>Phasmatodea</taxon>
        <taxon>Verophasmatodea</taxon>
        <taxon>Anareolatae</taxon>
        <taxon>Phasmatidae</taxon>
        <taxon>Eurycanthinae</taxon>
        <taxon>Dryococelus</taxon>
    </lineage>
</organism>
<evidence type="ECO:0000259" key="1">
    <source>
        <dbReference type="Pfam" id="PF01498"/>
    </source>
</evidence>
<gene>
    <name evidence="2" type="ORF">PR048_024710</name>
</gene>
<evidence type="ECO:0000313" key="3">
    <source>
        <dbReference type="Proteomes" id="UP001159363"/>
    </source>
</evidence>
<dbReference type="InterPro" id="IPR002492">
    <property type="entry name" value="Transposase_Tc1-like"/>
</dbReference>
<sequence>MSSVRHTYAPPDSLASEDVKNGTIHVGLRYENSNMTPLQRTHNAGNYHVLLNKSLDMAKMTSHRRELTHEVRLSFVQAYTSFLHMFCFACTSMHNENSINPHEHCALTMLPQYYPTHAQQFLNKMIVHASLQLLDSYNAKNYQQTEGAFHHTFPPLESDWRLAFASSAIEHNRAKRPRGGARPLLAGPRWCGGQTTRLHLGEPGSIPCGVALGFSHVRIVPEDAGRRVFSVIFHFPHLCVPALLHTSATQNESTRCAASAADVATTSNKVVSAHTVRNVLNSADIHGRSLRKKPYISEVNRKKRLAFTKEYCGKPLGFWDRIVFSDEDMNIVGSIYKLPGSKSSDLVTVEVNGAPLATWWHGIQPQ</sequence>
<dbReference type="Pfam" id="PF01498">
    <property type="entry name" value="HTH_Tnp_Tc3_2"/>
    <property type="match status" value="1"/>
</dbReference>
<keyword evidence="3" id="KW-1185">Reference proteome</keyword>